<comment type="caution">
    <text evidence="1">The sequence shown here is derived from an EMBL/GenBank/DDBJ whole genome shotgun (WGS) entry which is preliminary data.</text>
</comment>
<accession>A0ABR2BD29</accession>
<proteinExistence type="predicted"/>
<gene>
    <name evidence="1" type="ORF">V6N12_073801</name>
</gene>
<dbReference type="SUPFAM" id="SSF56219">
    <property type="entry name" value="DNase I-like"/>
    <property type="match status" value="1"/>
</dbReference>
<dbReference type="EMBL" id="JBBPBM010000131">
    <property type="protein sequence ID" value="KAK8505037.1"/>
    <property type="molecule type" value="Genomic_DNA"/>
</dbReference>
<name>A0ABR2BD29_9ROSI</name>
<dbReference type="Gene3D" id="3.60.10.10">
    <property type="entry name" value="Endonuclease/exonuclease/phosphatase"/>
    <property type="match status" value="1"/>
</dbReference>
<protein>
    <submittedName>
        <fullName evidence="1">Uncharacterized protein</fullName>
    </submittedName>
</protein>
<evidence type="ECO:0000313" key="2">
    <source>
        <dbReference type="Proteomes" id="UP001472677"/>
    </source>
</evidence>
<dbReference type="Proteomes" id="UP001472677">
    <property type="component" value="Unassembled WGS sequence"/>
</dbReference>
<keyword evidence="2" id="KW-1185">Reference proteome</keyword>
<dbReference type="InterPro" id="IPR036691">
    <property type="entry name" value="Endo/exonu/phosph_ase_sf"/>
</dbReference>
<sequence>MDCRGLALCWDSDIVMDIADKNIIEARISINERQIWICSFINRPPYRESRKEFWEMMILRKKDSEVPWCVMGDSNIFIKQDEKLGGNLYDLEQAKWLSNFIDTSELIEMPLKAASLHGLTGEAMMTLYWKNSIEF</sequence>
<reference evidence="1 2" key="1">
    <citation type="journal article" date="2024" name="G3 (Bethesda)">
        <title>Genome assembly of Hibiscus sabdariffa L. provides insights into metabolisms of medicinal natural products.</title>
        <authorList>
            <person name="Kim T."/>
        </authorList>
    </citation>
    <scope>NUCLEOTIDE SEQUENCE [LARGE SCALE GENOMIC DNA]</scope>
    <source>
        <strain evidence="1">TK-2024</strain>
        <tissue evidence="1">Old leaves</tissue>
    </source>
</reference>
<evidence type="ECO:0000313" key="1">
    <source>
        <dbReference type="EMBL" id="KAK8505037.1"/>
    </source>
</evidence>
<organism evidence="1 2">
    <name type="scientific">Hibiscus sabdariffa</name>
    <name type="common">roselle</name>
    <dbReference type="NCBI Taxonomy" id="183260"/>
    <lineage>
        <taxon>Eukaryota</taxon>
        <taxon>Viridiplantae</taxon>
        <taxon>Streptophyta</taxon>
        <taxon>Embryophyta</taxon>
        <taxon>Tracheophyta</taxon>
        <taxon>Spermatophyta</taxon>
        <taxon>Magnoliopsida</taxon>
        <taxon>eudicotyledons</taxon>
        <taxon>Gunneridae</taxon>
        <taxon>Pentapetalae</taxon>
        <taxon>rosids</taxon>
        <taxon>malvids</taxon>
        <taxon>Malvales</taxon>
        <taxon>Malvaceae</taxon>
        <taxon>Malvoideae</taxon>
        <taxon>Hibiscus</taxon>
    </lineage>
</organism>